<dbReference type="PANTHER" id="PTHR22811">
    <property type="entry name" value="TRANSMEMBRANE EMP24 DOMAIN-CONTAINING PROTEIN"/>
    <property type="match status" value="1"/>
</dbReference>
<comment type="subcellular location">
    <subcellularLocation>
        <location evidence="7">Endomembrane system</location>
        <topology evidence="7">Single-pass membrane protein</topology>
    </subcellularLocation>
    <subcellularLocation>
        <location evidence="1 8">Membrane</location>
        <topology evidence="1 8">Single-pass type I membrane protein</topology>
    </subcellularLocation>
</comment>
<evidence type="ECO:0000256" key="2">
    <source>
        <dbReference type="ARBA" id="ARBA00007104"/>
    </source>
</evidence>
<feature type="chain" id="PRO_5007840973" description="GOLD domain-containing protein" evidence="10">
    <location>
        <begin position="20"/>
        <end position="217"/>
    </location>
</feature>
<dbReference type="EMBL" id="KV440972">
    <property type="protein sequence ID" value="OAD79815.1"/>
    <property type="molecule type" value="Genomic_DNA"/>
</dbReference>
<evidence type="ECO:0000259" key="11">
    <source>
        <dbReference type="PROSITE" id="PS50866"/>
    </source>
</evidence>
<protein>
    <recommendedName>
        <fullName evidence="11">GOLD domain-containing protein</fullName>
    </recommendedName>
</protein>
<reference evidence="13" key="1">
    <citation type="submission" date="2015-06" db="EMBL/GenBank/DDBJ databases">
        <title>Expansion of signal transduction pathways in fungi by whole-genome duplication.</title>
        <authorList>
            <consortium name="DOE Joint Genome Institute"/>
            <person name="Corrochano L.M."/>
            <person name="Kuo A."/>
            <person name="Marcet-Houben M."/>
            <person name="Polaino S."/>
            <person name="Salamov A."/>
            <person name="Villalobos J.M."/>
            <person name="Alvarez M.I."/>
            <person name="Avalos J."/>
            <person name="Benito E.P."/>
            <person name="Benoit I."/>
            <person name="Burger G."/>
            <person name="Camino L.P."/>
            <person name="Canovas D."/>
            <person name="Cerda-Olmedo E."/>
            <person name="Cheng J.-F."/>
            <person name="Dominguez A."/>
            <person name="Elias M."/>
            <person name="Eslava A.P."/>
            <person name="Glaser F."/>
            <person name="Grimwood J."/>
            <person name="Gutierrez G."/>
            <person name="Heitman J."/>
            <person name="Henrissat B."/>
            <person name="Iturriaga E.A."/>
            <person name="Lang B.F."/>
            <person name="Lavin J.L."/>
            <person name="Lee S."/>
            <person name="Li W."/>
            <person name="Lindquist E."/>
            <person name="Lopez-Garcia S."/>
            <person name="Luque E.M."/>
            <person name="Marcos A.T."/>
            <person name="Martin J."/>
            <person name="McCluskey K."/>
            <person name="Medina H.R."/>
            <person name="Miralles-Duran A."/>
            <person name="Miyazaki A."/>
            <person name="Munoz-Torres E."/>
            <person name="Oguiza J.A."/>
            <person name="Ohm R."/>
            <person name="Olmedo M."/>
            <person name="Orejas M."/>
            <person name="Ortiz-Castellanos L."/>
            <person name="Pisabarro A.G."/>
            <person name="Rodriguez-Romero J."/>
            <person name="Ruiz-Herrera J."/>
            <person name="Ruiz-Vazquez R."/>
            <person name="Sanz C."/>
            <person name="Schackwitz W."/>
            <person name="Schmutz J."/>
            <person name="Shahriari M."/>
            <person name="Shelest E."/>
            <person name="Silva-Franco F."/>
            <person name="Soanes D."/>
            <person name="Syed K."/>
            <person name="Tagua V.G."/>
            <person name="Talbot N.J."/>
            <person name="Thon M."/>
            <person name="De vries R.P."/>
            <person name="Wiebenga A."/>
            <person name="Yadav J.S."/>
            <person name="Braun E.L."/>
            <person name="Baker S."/>
            <person name="Garre V."/>
            <person name="Horwitz B."/>
            <person name="Torres-Martinez S."/>
            <person name="Idnurm A."/>
            <person name="Herrera-Estrella A."/>
            <person name="Gabaldon T."/>
            <person name="Grigoriev I.V."/>
        </authorList>
    </citation>
    <scope>NUCLEOTIDE SEQUENCE [LARGE SCALE GENOMIC DNA]</scope>
    <source>
        <strain evidence="13">NRRL 1555(-)</strain>
    </source>
</reference>
<dbReference type="Pfam" id="PF01105">
    <property type="entry name" value="EMP24_GP25L"/>
    <property type="match status" value="1"/>
</dbReference>
<feature type="domain" description="GOLD" evidence="11">
    <location>
        <begin position="38"/>
        <end position="121"/>
    </location>
</feature>
<evidence type="ECO:0000256" key="7">
    <source>
        <dbReference type="ARBA" id="ARBA00037847"/>
    </source>
</evidence>
<dbReference type="InParanoid" id="A0A162YCR8"/>
<dbReference type="SUPFAM" id="SSF101576">
    <property type="entry name" value="Supernatant protein factor (SPF), C-terminal domain"/>
    <property type="match status" value="1"/>
</dbReference>
<evidence type="ECO:0000313" key="12">
    <source>
        <dbReference type="EMBL" id="OAD79815.1"/>
    </source>
</evidence>
<dbReference type="GO" id="GO:0012505">
    <property type="term" value="C:endomembrane system"/>
    <property type="evidence" value="ECO:0007669"/>
    <property type="project" value="UniProtKB-SubCell"/>
</dbReference>
<keyword evidence="5 9" id="KW-1133">Transmembrane helix</keyword>
<dbReference type="GO" id="GO:0016020">
    <property type="term" value="C:membrane"/>
    <property type="evidence" value="ECO:0007669"/>
    <property type="project" value="UniProtKB-SubCell"/>
</dbReference>
<dbReference type="InterPro" id="IPR015720">
    <property type="entry name" value="Emp24-like"/>
</dbReference>
<keyword evidence="3 8" id="KW-0812">Transmembrane</keyword>
<feature type="signal peptide" evidence="10">
    <location>
        <begin position="1"/>
        <end position="19"/>
    </location>
</feature>
<dbReference type="PROSITE" id="PS50866">
    <property type="entry name" value="GOLD"/>
    <property type="match status" value="1"/>
</dbReference>
<evidence type="ECO:0000256" key="4">
    <source>
        <dbReference type="ARBA" id="ARBA00022729"/>
    </source>
</evidence>
<keyword evidence="4 10" id="KW-0732">Signal</keyword>
<accession>A0A162YCR8</accession>
<dbReference type="GeneID" id="28990250"/>
<evidence type="ECO:0000256" key="8">
    <source>
        <dbReference type="RuleBase" id="RU003827"/>
    </source>
</evidence>
<dbReference type="Proteomes" id="UP000077315">
    <property type="component" value="Unassembled WGS sequence"/>
</dbReference>
<keyword evidence="13" id="KW-1185">Reference proteome</keyword>
<organism evidence="12 13">
    <name type="scientific">Phycomyces blakesleeanus (strain ATCC 8743b / DSM 1359 / FGSC 10004 / NBRC 33097 / NRRL 1555)</name>
    <dbReference type="NCBI Taxonomy" id="763407"/>
    <lineage>
        <taxon>Eukaryota</taxon>
        <taxon>Fungi</taxon>
        <taxon>Fungi incertae sedis</taxon>
        <taxon>Mucoromycota</taxon>
        <taxon>Mucoromycotina</taxon>
        <taxon>Mucoromycetes</taxon>
        <taxon>Mucorales</taxon>
        <taxon>Phycomycetaceae</taxon>
        <taxon>Phycomyces</taxon>
    </lineage>
</organism>
<sequence>MSHHTIFILLLSILISLVAFPEITNATALSYNVAAHETACFYVWSDAPSKKLGFYFAVQSGGNFDIDFDVKSPRGEIVLDGERKRQGDYVFTAQDVGEYSFCFSNSMSTFADKLIDFEITVESEIRDNIAKSDSSSQTPPVVSTMEDILNRIAQSLTDISRTQKYFRTRENRNSSTVLSTESRIYWCAIFESLAIVGMSGFQVFVIRNFFKAKKGGV</sequence>
<dbReference type="RefSeq" id="XP_018297855.1">
    <property type="nucleotide sequence ID" value="XM_018429344.1"/>
</dbReference>
<comment type="similarity">
    <text evidence="2 8">Belongs to the EMP24/GP25L family.</text>
</comment>
<gene>
    <name evidence="12" type="ORF">PHYBLDRAFT_130202</name>
</gene>
<dbReference type="VEuPathDB" id="FungiDB:PHYBLDRAFT_130202"/>
<dbReference type="InterPro" id="IPR009038">
    <property type="entry name" value="GOLD_dom"/>
</dbReference>
<evidence type="ECO:0000256" key="6">
    <source>
        <dbReference type="ARBA" id="ARBA00023136"/>
    </source>
</evidence>
<evidence type="ECO:0000313" key="13">
    <source>
        <dbReference type="Proteomes" id="UP000077315"/>
    </source>
</evidence>
<evidence type="ECO:0000256" key="5">
    <source>
        <dbReference type="ARBA" id="ARBA00022989"/>
    </source>
</evidence>
<evidence type="ECO:0000256" key="3">
    <source>
        <dbReference type="ARBA" id="ARBA00022692"/>
    </source>
</evidence>
<evidence type="ECO:0000256" key="9">
    <source>
        <dbReference type="SAM" id="Phobius"/>
    </source>
</evidence>
<dbReference type="InterPro" id="IPR036598">
    <property type="entry name" value="GOLD_dom_sf"/>
</dbReference>
<name>A0A162YCR8_PHYB8</name>
<evidence type="ECO:0000256" key="10">
    <source>
        <dbReference type="SAM" id="SignalP"/>
    </source>
</evidence>
<dbReference type="AlphaFoldDB" id="A0A162YCR8"/>
<proteinExistence type="inferred from homology"/>
<dbReference type="SMART" id="SM01190">
    <property type="entry name" value="EMP24_GP25L"/>
    <property type="match status" value="1"/>
</dbReference>
<feature type="transmembrane region" description="Helical" evidence="9">
    <location>
        <begin position="183"/>
        <end position="206"/>
    </location>
</feature>
<dbReference type="FunCoup" id="A0A162YCR8">
    <property type="interactions" value="236"/>
</dbReference>
<evidence type="ECO:0000256" key="1">
    <source>
        <dbReference type="ARBA" id="ARBA00004479"/>
    </source>
</evidence>
<dbReference type="OrthoDB" id="2271184at2759"/>
<keyword evidence="6 9" id="KW-0472">Membrane</keyword>
<dbReference type="STRING" id="763407.A0A162YCR8"/>